<evidence type="ECO:0000256" key="1">
    <source>
        <dbReference type="SAM" id="SignalP"/>
    </source>
</evidence>
<sequence length="81" mass="9136">MKFFTLLTALFIGLNAFAQDQQGYYIDNGGKKTEGYYKTTDFYNENSLEFTNSPGGRIQSLILRKSTSMGFQVNLNSGNMK</sequence>
<accession>A0ABU9HV29</accession>
<dbReference type="RefSeq" id="WP_341696271.1">
    <property type="nucleotide sequence ID" value="NZ_JBBYHR010000003.1"/>
</dbReference>
<keyword evidence="1" id="KW-0732">Signal</keyword>
<keyword evidence="3" id="KW-1185">Reference proteome</keyword>
<dbReference type="Proteomes" id="UP001464555">
    <property type="component" value="Unassembled WGS sequence"/>
</dbReference>
<evidence type="ECO:0000313" key="3">
    <source>
        <dbReference type="Proteomes" id="UP001464555"/>
    </source>
</evidence>
<organism evidence="2 3">
    <name type="scientific">Flavobacterium arundinis</name>
    <dbReference type="NCBI Taxonomy" id="3139143"/>
    <lineage>
        <taxon>Bacteria</taxon>
        <taxon>Pseudomonadati</taxon>
        <taxon>Bacteroidota</taxon>
        <taxon>Flavobacteriia</taxon>
        <taxon>Flavobacteriales</taxon>
        <taxon>Flavobacteriaceae</taxon>
        <taxon>Flavobacterium</taxon>
    </lineage>
</organism>
<evidence type="ECO:0000313" key="2">
    <source>
        <dbReference type="EMBL" id="MEL1243959.1"/>
    </source>
</evidence>
<reference evidence="2 3" key="1">
    <citation type="submission" date="2024-04" db="EMBL/GenBank/DDBJ databases">
        <title>Flavobacterium sp. DGU11 16S ribosomal RNA gene Genome sequencing and assembly.</title>
        <authorList>
            <person name="Park S."/>
        </authorList>
    </citation>
    <scope>NUCLEOTIDE SEQUENCE [LARGE SCALE GENOMIC DNA]</scope>
    <source>
        <strain evidence="2 3">DGU11</strain>
    </source>
</reference>
<feature type="chain" id="PRO_5045649151" evidence="1">
    <location>
        <begin position="19"/>
        <end position="81"/>
    </location>
</feature>
<gene>
    <name evidence="2" type="ORF">AAEO56_06760</name>
</gene>
<protein>
    <submittedName>
        <fullName evidence="2">Uncharacterized protein</fullName>
    </submittedName>
</protein>
<feature type="signal peptide" evidence="1">
    <location>
        <begin position="1"/>
        <end position="18"/>
    </location>
</feature>
<dbReference type="EMBL" id="JBBYHR010000003">
    <property type="protein sequence ID" value="MEL1243959.1"/>
    <property type="molecule type" value="Genomic_DNA"/>
</dbReference>
<comment type="caution">
    <text evidence="2">The sequence shown here is derived from an EMBL/GenBank/DDBJ whole genome shotgun (WGS) entry which is preliminary data.</text>
</comment>
<proteinExistence type="predicted"/>
<name>A0ABU9HV29_9FLAO</name>